<dbReference type="Proteomes" id="UP000037109">
    <property type="component" value="Unassembled WGS sequence"/>
</dbReference>
<gene>
    <name evidence="1" type="ORF">AF332_04855</name>
</gene>
<organism evidence="1 2">
    <name type="scientific">Sporosarcina globispora</name>
    <name type="common">Bacillus globisporus</name>
    <dbReference type="NCBI Taxonomy" id="1459"/>
    <lineage>
        <taxon>Bacteria</taxon>
        <taxon>Bacillati</taxon>
        <taxon>Bacillota</taxon>
        <taxon>Bacilli</taxon>
        <taxon>Bacillales</taxon>
        <taxon>Caryophanaceae</taxon>
        <taxon>Sporosarcina</taxon>
    </lineage>
</organism>
<dbReference type="EMBL" id="LGUF01000007">
    <property type="protein sequence ID" value="KON86220.1"/>
    <property type="molecule type" value="Genomic_DNA"/>
</dbReference>
<sequence>MEKQIKDFTILCDYKNRQVILNYYYEDELISRDGTDFNSIYVHHGSIYFIKHKKQVLTINSRKYRNALIGEGFQNYYIMRRDKDRLDIYFP</sequence>
<dbReference type="PATRIC" id="fig|1459.3.peg.1014"/>
<evidence type="ECO:0000313" key="1">
    <source>
        <dbReference type="EMBL" id="KON86220.1"/>
    </source>
</evidence>
<dbReference type="OrthoDB" id="2899232at2"/>
<accession>A0A0M0G8J1</accession>
<dbReference type="RefSeq" id="WP_053433573.1">
    <property type="nucleotide sequence ID" value="NZ_LGUF01000007.1"/>
</dbReference>
<protein>
    <submittedName>
        <fullName evidence="1">Uncharacterized protein</fullName>
    </submittedName>
</protein>
<name>A0A0M0G8J1_SPOGL</name>
<keyword evidence="2" id="KW-1185">Reference proteome</keyword>
<dbReference type="STRING" id="1459.AF332_04855"/>
<proteinExistence type="predicted"/>
<reference evidence="2" key="1">
    <citation type="submission" date="2015-07" db="EMBL/GenBank/DDBJ databases">
        <title>Fjat-10036 dsm4.</title>
        <authorList>
            <person name="Liu B."/>
            <person name="Wang J."/>
            <person name="Zhu Y."/>
            <person name="Liu G."/>
            <person name="Chen Q."/>
            <person name="Chen Z."/>
            <person name="Lan J."/>
            <person name="Che J."/>
            <person name="Ge C."/>
            <person name="Shi H."/>
            <person name="Pan Z."/>
            <person name="Liu X."/>
        </authorList>
    </citation>
    <scope>NUCLEOTIDE SEQUENCE [LARGE SCALE GENOMIC DNA]</scope>
    <source>
        <strain evidence="2">DSM 4</strain>
    </source>
</reference>
<comment type="caution">
    <text evidence="1">The sequence shown here is derived from an EMBL/GenBank/DDBJ whole genome shotgun (WGS) entry which is preliminary data.</text>
</comment>
<evidence type="ECO:0000313" key="2">
    <source>
        <dbReference type="Proteomes" id="UP000037109"/>
    </source>
</evidence>
<dbReference type="AlphaFoldDB" id="A0A0M0G8J1"/>